<keyword evidence="5" id="KW-0694">RNA-binding</keyword>
<organism evidence="11 12">
    <name type="scientific">Actinomortierella ambigua</name>
    <dbReference type="NCBI Taxonomy" id="1343610"/>
    <lineage>
        <taxon>Eukaryota</taxon>
        <taxon>Fungi</taxon>
        <taxon>Fungi incertae sedis</taxon>
        <taxon>Mucoromycota</taxon>
        <taxon>Mortierellomycotina</taxon>
        <taxon>Mortierellomycetes</taxon>
        <taxon>Mortierellales</taxon>
        <taxon>Mortierellaceae</taxon>
        <taxon>Actinomortierella</taxon>
    </lineage>
</organism>
<evidence type="ECO:0000256" key="1">
    <source>
        <dbReference type="ARBA" id="ARBA00022741"/>
    </source>
</evidence>
<feature type="compositionally biased region" description="Basic residues" evidence="7">
    <location>
        <begin position="11"/>
        <end position="20"/>
    </location>
</feature>
<dbReference type="InterPro" id="IPR027417">
    <property type="entry name" value="P-loop_NTPase"/>
</dbReference>
<dbReference type="InterPro" id="IPR014014">
    <property type="entry name" value="RNA_helicase_DEAD_Q_motif"/>
</dbReference>
<feature type="domain" description="Helicase C-terminal" evidence="9">
    <location>
        <begin position="668"/>
        <end position="813"/>
    </location>
</feature>
<evidence type="ECO:0000256" key="2">
    <source>
        <dbReference type="ARBA" id="ARBA00022801"/>
    </source>
</evidence>
<dbReference type="Proteomes" id="UP000807716">
    <property type="component" value="Unassembled WGS sequence"/>
</dbReference>
<feature type="compositionally biased region" description="Basic and acidic residues" evidence="7">
    <location>
        <begin position="284"/>
        <end position="297"/>
    </location>
</feature>
<dbReference type="SMART" id="SM00490">
    <property type="entry name" value="HELICc"/>
    <property type="match status" value="1"/>
</dbReference>
<dbReference type="AlphaFoldDB" id="A0A9P6U0G3"/>
<dbReference type="PROSITE" id="PS51195">
    <property type="entry name" value="Q_MOTIF"/>
    <property type="match status" value="1"/>
</dbReference>
<dbReference type="PANTHER" id="PTHR47959:SF24">
    <property type="entry name" value="ATP-DEPENDENT RNA HELICASE"/>
    <property type="match status" value="1"/>
</dbReference>
<keyword evidence="1" id="KW-0547">Nucleotide-binding</keyword>
<evidence type="ECO:0000259" key="9">
    <source>
        <dbReference type="PROSITE" id="PS51194"/>
    </source>
</evidence>
<accession>A0A9P6U0G3</accession>
<evidence type="ECO:0000256" key="7">
    <source>
        <dbReference type="SAM" id="MobiDB-lite"/>
    </source>
</evidence>
<feature type="region of interest" description="Disordered" evidence="7">
    <location>
        <begin position="860"/>
        <end position="896"/>
    </location>
</feature>
<dbReference type="GO" id="GO:0005524">
    <property type="term" value="F:ATP binding"/>
    <property type="evidence" value="ECO:0007669"/>
    <property type="project" value="UniProtKB-KW"/>
</dbReference>
<keyword evidence="2" id="KW-0378">Hydrolase</keyword>
<dbReference type="PANTHER" id="PTHR47959">
    <property type="entry name" value="ATP-DEPENDENT RNA HELICASE RHLE-RELATED"/>
    <property type="match status" value="1"/>
</dbReference>
<dbReference type="SUPFAM" id="SSF52540">
    <property type="entry name" value="P-loop containing nucleoside triphosphate hydrolases"/>
    <property type="match status" value="1"/>
</dbReference>
<dbReference type="PROSITE" id="PS00039">
    <property type="entry name" value="DEAD_ATP_HELICASE"/>
    <property type="match status" value="1"/>
</dbReference>
<evidence type="ECO:0000256" key="3">
    <source>
        <dbReference type="ARBA" id="ARBA00022806"/>
    </source>
</evidence>
<keyword evidence="12" id="KW-1185">Reference proteome</keyword>
<proteinExistence type="predicted"/>
<feature type="compositionally biased region" description="Basic and acidic residues" evidence="7">
    <location>
        <begin position="63"/>
        <end position="72"/>
    </location>
</feature>
<dbReference type="Pfam" id="PF00271">
    <property type="entry name" value="Helicase_C"/>
    <property type="match status" value="1"/>
</dbReference>
<feature type="region of interest" description="Disordered" evidence="7">
    <location>
        <begin position="953"/>
        <end position="972"/>
    </location>
</feature>
<feature type="region of interest" description="Disordered" evidence="7">
    <location>
        <begin position="1"/>
        <end position="148"/>
    </location>
</feature>
<dbReference type="InterPro" id="IPR001650">
    <property type="entry name" value="Helicase_C-like"/>
</dbReference>
<evidence type="ECO:0000256" key="4">
    <source>
        <dbReference type="ARBA" id="ARBA00022840"/>
    </source>
</evidence>
<evidence type="ECO:0000259" key="10">
    <source>
        <dbReference type="PROSITE" id="PS51195"/>
    </source>
</evidence>
<feature type="compositionally biased region" description="Polar residues" evidence="7">
    <location>
        <begin position="113"/>
        <end position="124"/>
    </location>
</feature>
<reference evidence="11" key="1">
    <citation type="journal article" date="2020" name="Fungal Divers.">
        <title>Resolving the Mortierellaceae phylogeny through synthesis of multi-gene phylogenetics and phylogenomics.</title>
        <authorList>
            <person name="Vandepol N."/>
            <person name="Liber J."/>
            <person name="Desiro A."/>
            <person name="Na H."/>
            <person name="Kennedy M."/>
            <person name="Barry K."/>
            <person name="Grigoriev I.V."/>
            <person name="Miller A.N."/>
            <person name="O'Donnell K."/>
            <person name="Stajich J.E."/>
            <person name="Bonito G."/>
        </authorList>
    </citation>
    <scope>NUCLEOTIDE SEQUENCE</scope>
    <source>
        <strain evidence="11">BC1065</strain>
    </source>
</reference>
<feature type="region of interest" description="Disordered" evidence="7">
    <location>
        <begin position="246"/>
        <end position="365"/>
    </location>
</feature>
<evidence type="ECO:0000256" key="6">
    <source>
        <dbReference type="PROSITE-ProRule" id="PRU00552"/>
    </source>
</evidence>
<dbReference type="GO" id="GO:0005829">
    <property type="term" value="C:cytosol"/>
    <property type="evidence" value="ECO:0007669"/>
    <property type="project" value="TreeGrafter"/>
</dbReference>
<dbReference type="InterPro" id="IPR000629">
    <property type="entry name" value="RNA-helicase_DEAD-box_CS"/>
</dbReference>
<dbReference type="GO" id="GO:0003723">
    <property type="term" value="F:RNA binding"/>
    <property type="evidence" value="ECO:0007669"/>
    <property type="project" value="UniProtKB-KW"/>
</dbReference>
<feature type="short sequence motif" description="Q motif" evidence="6">
    <location>
        <begin position="377"/>
        <end position="405"/>
    </location>
</feature>
<dbReference type="InterPro" id="IPR011545">
    <property type="entry name" value="DEAD/DEAH_box_helicase_dom"/>
</dbReference>
<keyword evidence="4" id="KW-0067">ATP-binding</keyword>
<feature type="compositionally biased region" description="Acidic residues" evidence="7">
    <location>
        <begin position="298"/>
        <end position="320"/>
    </location>
</feature>
<protein>
    <submittedName>
        <fullName evidence="11">ATP-dependent RNA helicase</fullName>
    </submittedName>
</protein>
<evidence type="ECO:0000256" key="5">
    <source>
        <dbReference type="ARBA" id="ARBA00022884"/>
    </source>
</evidence>
<dbReference type="InterPro" id="IPR014001">
    <property type="entry name" value="Helicase_ATP-bd"/>
</dbReference>
<evidence type="ECO:0000259" key="8">
    <source>
        <dbReference type="PROSITE" id="PS51192"/>
    </source>
</evidence>
<dbReference type="Gene3D" id="3.40.50.300">
    <property type="entry name" value="P-loop containing nucleotide triphosphate hydrolases"/>
    <property type="match status" value="2"/>
</dbReference>
<dbReference type="CDD" id="cd18787">
    <property type="entry name" value="SF2_C_DEAD"/>
    <property type="match status" value="1"/>
</dbReference>
<dbReference type="GO" id="GO:0016787">
    <property type="term" value="F:hydrolase activity"/>
    <property type="evidence" value="ECO:0007669"/>
    <property type="project" value="UniProtKB-KW"/>
</dbReference>
<feature type="compositionally biased region" description="Basic residues" evidence="7">
    <location>
        <begin position="79"/>
        <end position="88"/>
    </location>
</feature>
<dbReference type="PROSITE" id="PS51192">
    <property type="entry name" value="HELICASE_ATP_BIND_1"/>
    <property type="match status" value="1"/>
</dbReference>
<comment type="caution">
    <text evidence="11">The sequence shown here is derived from an EMBL/GenBank/DDBJ whole genome shotgun (WGS) entry which is preliminary data.</text>
</comment>
<dbReference type="PROSITE" id="PS51194">
    <property type="entry name" value="HELICASE_CTER"/>
    <property type="match status" value="1"/>
</dbReference>
<gene>
    <name evidence="11" type="primary">MAK5</name>
    <name evidence="11" type="ORF">DFQ27_007149</name>
</gene>
<feature type="domain" description="DEAD-box RNA helicase Q" evidence="10">
    <location>
        <begin position="377"/>
        <end position="405"/>
    </location>
</feature>
<feature type="compositionally biased region" description="Acidic residues" evidence="7">
    <location>
        <begin position="262"/>
        <end position="274"/>
    </location>
</feature>
<evidence type="ECO:0000313" key="11">
    <source>
        <dbReference type="EMBL" id="KAG0253916.1"/>
    </source>
</evidence>
<dbReference type="Pfam" id="PF00270">
    <property type="entry name" value="DEAD"/>
    <property type="match status" value="1"/>
</dbReference>
<feature type="compositionally biased region" description="Basic residues" evidence="7">
    <location>
        <begin position="958"/>
        <end position="972"/>
    </location>
</feature>
<feature type="compositionally biased region" description="Basic and acidic residues" evidence="7">
    <location>
        <begin position="89"/>
        <end position="100"/>
    </location>
</feature>
<feature type="domain" description="Helicase ATP-binding" evidence="8">
    <location>
        <begin position="408"/>
        <end position="613"/>
    </location>
</feature>
<keyword evidence="3 11" id="KW-0347">Helicase</keyword>
<dbReference type="GO" id="GO:0003724">
    <property type="term" value="F:RNA helicase activity"/>
    <property type="evidence" value="ECO:0007669"/>
    <property type="project" value="InterPro"/>
</dbReference>
<sequence length="972" mass="108887">MTWIVSDNPKPKRPNTKRKRPTSEASAGAQKQGKSQVQSSDDIDLDHTTATVTTLAEASLDDGADKEGDESAAKALSKTQRKRARHQKDKSSLTEDEKSWAEISLHALPPMPTSDTPTVLPSKSQKMANKKNQKKPQQQQAKNNEGEIIPANFEKIDDWGWSTVSTDGMSIDDMEGFLCLEEIDGVDVEYLGTEETGRTVMFKQNTKTKKKGTKVNHDAPLEVPEGEVYYDIDTFDEGVLLKQKQDEQKAGEKSLANNTDAMEIDVPETVEEEVPSTPKKAQKKEKQSASKKDAVSEDKEEAQTEADSASEDTEEQEEDGVNPKDEKKLTKKERNKKKQEERRAAMKAEKASRRAEEDANKKPFDPLEGVDMSFDVSAWESYNLSDKIINGIKKQQFKKPSPIQSNTLPLGLAGRDIVGVAETGSGKTLAFGLPIIQHLAESTEPEGLTALILTPTRELAIQVKDHLAKFTQFTGHHVVPIVGGMSIQKQTRQLDRNPSIVVATPGRLWELISTNPTYSERVKQARFLVLDEADRMLEQGHFEELASILKLMSRKREVTSDWNADDASTAKEDDTTTMMSEFKNPRQTFIFTATLSKELSTNLKRKKSRAQEYDTSDAGTQGTMEELMDRIDFQDENPAFVRIDSGKAVASKLLEGRIECLTTDKDLYLYYFVKKYPGRTLVFVNSIDALRHLVPVMRLLGVDALGLHAQMQQRQRLKNLDRFKQNPEAVMVASDVAARGLDIPLVDHVIHYQVPRSGDIYVHRSGRTARANNEGISLLICGPDESFLYRKMCITLKKDNGIPEFPIDHGVVSEMKKRLTLAKKIDDLEHRMAKSSHEDDWMLKMAEEMDVILDEDLLNDPKKKDRKTKQHQQHDNDDEALGASVSAGNERDRGKAKALRAELKAMLQKPLMPRGASAKYITGGAIRDLADRLRNQGNNPLLPAHLNTTALEDIKAHQSQKNKKNKKEKANL</sequence>
<name>A0A9P6U0G3_9FUNG</name>
<evidence type="ECO:0000313" key="12">
    <source>
        <dbReference type="Proteomes" id="UP000807716"/>
    </source>
</evidence>
<dbReference type="OrthoDB" id="4310724at2759"/>
<dbReference type="CDD" id="cd17946">
    <property type="entry name" value="DEADc_DDX24"/>
    <property type="match status" value="1"/>
</dbReference>
<dbReference type="EMBL" id="JAAAJB010000550">
    <property type="protein sequence ID" value="KAG0253916.1"/>
    <property type="molecule type" value="Genomic_DNA"/>
</dbReference>
<feature type="compositionally biased region" description="Basic and acidic residues" evidence="7">
    <location>
        <begin position="338"/>
        <end position="365"/>
    </location>
</feature>
<dbReference type="InterPro" id="IPR050079">
    <property type="entry name" value="DEAD_box_RNA_helicase"/>
</dbReference>
<dbReference type="SMART" id="SM00487">
    <property type="entry name" value="DEXDc"/>
    <property type="match status" value="1"/>
</dbReference>